<sequence length="444" mass="50332">MIDRLSSSRRKRGVVLSSHGWQRLQAAEHLSALRENLGRPYTLEQLSDRTGLSNNTLTKVRHRQKPVDYPTLEAYFQAFGLAIATDDYLSQDNDRSASVLTHLQQTPLKGQLELDSPFYIYRPPAEKLCNDEVFTPGALIRIKAPRQFGKTSLMARILSHAEDRGLRTAAISLQLADNRIFTDLDQFLRWFCAMVARALGLPTELEERWDSLFGGSYSCSDYFETYLLPADPSPLLLVLDEVNVVFNYPHIAADFFGMLRAWYEQGKHGGVNRELWQRLRLVIVHSTEAYLPLNLHQSPFNVGLSIELSCFNLDRVKELTLRYGLSSENAYAETLLNLVGGHPYLTQLALFDLSQRPVEPKEFTQTAIAPDSIFSSHLRQQLACLEQDPELLNAMKQTLLTPEGALLHPTQAFKLQGLGLVSFQNQRALPSCNLYRAYFSQVLK</sequence>
<dbReference type="STRING" id="1781255.BH720_13500"/>
<organism evidence="1">
    <name type="scientific">Desertifilum tharense IPPAS B-1220</name>
    <dbReference type="NCBI Taxonomy" id="1781255"/>
    <lineage>
        <taxon>Bacteria</taxon>
        <taxon>Bacillati</taxon>
        <taxon>Cyanobacteriota</taxon>
        <taxon>Cyanophyceae</taxon>
        <taxon>Desertifilales</taxon>
        <taxon>Desertifilaceae</taxon>
        <taxon>Desertifilum</taxon>
    </lineage>
</organism>
<dbReference type="InterPro" id="IPR010982">
    <property type="entry name" value="Lambda_DNA-bd_dom_sf"/>
</dbReference>
<dbReference type="Gene3D" id="1.10.260.40">
    <property type="entry name" value="lambda repressor-like DNA-binding domains"/>
    <property type="match status" value="1"/>
</dbReference>
<dbReference type="CDD" id="cd00093">
    <property type="entry name" value="HTH_XRE"/>
    <property type="match status" value="1"/>
</dbReference>
<dbReference type="InterPro" id="IPR027417">
    <property type="entry name" value="P-loop_NTPase"/>
</dbReference>
<comment type="caution">
    <text evidence="1">The sequence shown here is derived from an EMBL/GenBank/DDBJ whole genome shotgun (WGS) entry which is preliminary data.</text>
</comment>
<dbReference type="GO" id="GO:0003677">
    <property type="term" value="F:DNA binding"/>
    <property type="evidence" value="ECO:0007669"/>
    <property type="project" value="InterPro"/>
</dbReference>
<protein>
    <recommendedName>
        <fullName evidence="2">Serine/threonine protein kinase</fullName>
    </recommendedName>
</protein>
<evidence type="ECO:0008006" key="2">
    <source>
        <dbReference type="Google" id="ProtNLM"/>
    </source>
</evidence>
<dbReference type="Gene3D" id="3.40.50.300">
    <property type="entry name" value="P-loop containing nucleotide triphosphate hydrolases"/>
    <property type="match status" value="1"/>
</dbReference>
<dbReference type="InterPro" id="IPR001387">
    <property type="entry name" value="Cro/C1-type_HTH"/>
</dbReference>
<dbReference type="SUPFAM" id="SSF52540">
    <property type="entry name" value="P-loop containing nucleoside triphosphate hydrolases"/>
    <property type="match status" value="1"/>
</dbReference>
<dbReference type="EMBL" id="MJGC01000063">
    <property type="protein sequence ID" value="OEJ74689.1"/>
    <property type="molecule type" value="Genomic_DNA"/>
</dbReference>
<dbReference type="RefSeq" id="WP_069967746.1">
    <property type="nucleotide sequence ID" value="NZ_CM124774.1"/>
</dbReference>
<dbReference type="Pfam" id="PF14516">
    <property type="entry name" value="AAA_35"/>
    <property type="match status" value="1"/>
</dbReference>
<reference evidence="1" key="1">
    <citation type="submission" date="2016-09" db="EMBL/GenBank/DDBJ databases">
        <title>Draft genome of thermotolerant cyanobacterium Desertifilum sp. strain IPPAS B-1220.</title>
        <authorList>
            <person name="Sinetova M.A."/>
            <person name="Bolakhan K."/>
            <person name="Zayadan B.K."/>
            <person name="Mironov K.S."/>
            <person name="Ustinova V."/>
            <person name="Kupriyanova E.V."/>
            <person name="Sidorov R.A."/>
            <person name="Skrypnik A.N."/>
            <person name="Gogoleva N.E."/>
            <person name="Gogolev Y.V."/>
            <person name="Los D.A."/>
        </authorList>
    </citation>
    <scope>NUCLEOTIDE SEQUENCE [LARGE SCALE GENOMIC DNA]</scope>
    <source>
        <strain evidence="1">IPPAS B-1220</strain>
    </source>
</reference>
<name>A0A1E5QJ24_9CYAN</name>
<proteinExistence type="predicted"/>
<accession>A0A1E5QJ24</accession>
<evidence type="ECO:0000313" key="1">
    <source>
        <dbReference type="EMBL" id="OEJ74689.1"/>
    </source>
</evidence>
<gene>
    <name evidence="1" type="ORF">BH720_13500</name>
</gene>
<dbReference type="AlphaFoldDB" id="A0A1E5QJ24"/>